<keyword evidence="3" id="KW-0808">Transferase</keyword>
<comment type="pathway">
    <text evidence="5">Amino-acid biosynthesis.</text>
</comment>
<dbReference type="SMART" id="SM00917">
    <property type="entry name" value="LeuA_dimer"/>
    <property type="match status" value="1"/>
</dbReference>
<protein>
    <submittedName>
        <fullName evidence="7">2-isopropylmalate synthase</fullName>
    </submittedName>
</protein>
<dbReference type="Gene3D" id="3.30.160.270">
    <property type="match status" value="1"/>
</dbReference>
<evidence type="ECO:0000256" key="5">
    <source>
        <dbReference type="ARBA" id="ARBA00029440"/>
    </source>
</evidence>
<dbReference type="GO" id="GO:0009098">
    <property type="term" value="P:L-leucine biosynthetic process"/>
    <property type="evidence" value="ECO:0007669"/>
    <property type="project" value="UniProtKB-KW"/>
</dbReference>
<proteinExistence type="predicted"/>
<evidence type="ECO:0000256" key="1">
    <source>
        <dbReference type="ARBA" id="ARBA00022430"/>
    </source>
</evidence>
<dbReference type="InterPro" id="IPR013785">
    <property type="entry name" value="Aldolase_TIM"/>
</dbReference>
<name>A0A3R9QYP8_9CREN</name>
<dbReference type="SUPFAM" id="SSF110921">
    <property type="entry name" value="2-isopropylmalate synthase LeuA, allosteric (dimerisation) domain"/>
    <property type="match status" value="1"/>
</dbReference>
<evidence type="ECO:0000256" key="3">
    <source>
        <dbReference type="ARBA" id="ARBA00022679"/>
    </source>
</evidence>
<evidence type="ECO:0000259" key="6">
    <source>
        <dbReference type="PROSITE" id="PS50991"/>
    </source>
</evidence>
<dbReference type="InterPro" id="IPR013709">
    <property type="entry name" value="2-isopropylmalate_synth_dimer"/>
</dbReference>
<dbReference type="InterPro" id="IPR000891">
    <property type="entry name" value="PYR_CT"/>
</dbReference>
<dbReference type="SUPFAM" id="SSF51569">
    <property type="entry name" value="Aldolase"/>
    <property type="match status" value="1"/>
</dbReference>
<dbReference type="InterPro" id="IPR036230">
    <property type="entry name" value="LeuA_allosteric_dom_sf"/>
</dbReference>
<dbReference type="Gene3D" id="3.20.20.70">
    <property type="entry name" value="Aldolase class I"/>
    <property type="match status" value="1"/>
</dbReference>
<keyword evidence="2" id="KW-0028">Amino-acid biosynthesis</keyword>
<comment type="caution">
    <text evidence="7">The sequence shown here is derived from an EMBL/GenBank/DDBJ whole genome shotgun (WGS) entry which is preliminary data.</text>
</comment>
<dbReference type="Gene3D" id="1.10.238.260">
    <property type="match status" value="1"/>
</dbReference>
<accession>A0A3R9QYP8</accession>
<dbReference type="InterPro" id="IPR054691">
    <property type="entry name" value="LeuA/HCS_post-cat"/>
</dbReference>
<evidence type="ECO:0000313" key="8">
    <source>
        <dbReference type="Proteomes" id="UP000278149"/>
    </source>
</evidence>
<organism evidence="7 8">
    <name type="scientific">Candidatus Korarchaeum cryptofilum</name>
    <dbReference type="NCBI Taxonomy" id="498846"/>
    <lineage>
        <taxon>Archaea</taxon>
        <taxon>Thermoproteota</taxon>
        <taxon>Candidatus Korarchaeia</taxon>
        <taxon>Candidatus Korarchaeales</taxon>
        <taxon>Candidatus Korarchaeaceae</taxon>
        <taxon>Candidatus Korarchaeum</taxon>
    </lineage>
</organism>
<dbReference type="RefSeq" id="WP_125741806.1">
    <property type="nucleotide sequence ID" value="NZ_RCOR01000025.1"/>
</dbReference>
<dbReference type="Proteomes" id="UP000278149">
    <property type="component" value="Unassembled WGS sequence"/>
</dbReference>
<dbReference type="InterPro" id="IPR050073">
    <property type="entry name" value="2-IPM_HCS-like"/>
</dbReference>
<dbReference type="GO" id="GO:0003852">
    <property type="term" value="F:2-isopropylmalate synthase activity"/>
    <property type="evidence" value="ECO:0007669"/>
    <property type="project" value="InterPro"/>
</dbReference>
<dbReference type="PANTHER" id="PTHR10277">
    <property type="entry name" value="HOMOCITRATE SYNTHASE-RELATED"/>
    <property type="match status" value="1"/>
</dbReference>
<reference evidence="7 8" key="1">
    <citation type="submission" date="2018-10" db="EMBL/GenBank/DDBJ databases">
        <title>Co-occurring genomic capacity for anaerobic methane metabolism and dissimilatory sulfite reduction discovered in the Korarchaeota.</title>
        <authorList>
            <person name="Mckay L.J."/>
            <person name="Dlakic M."/>
            <person name="Fields M.W."/>
            <person name="Delmont T.O."/>
            <person name="Eren A.M."/>
            <person name="Jay Z.J."/>
            <person name="Klingelsmith K.B."/>
            <person name="Rusch D.B."/>
            <person name="Inskeep W.P."/>
        </authorList>
    </citation>
    <scope>NUCLEOTIDE SEQUENCE [LARGE SCALE GENOMIC DNA]</scope>
    <source>
        <strain evidence="7 8">WS</strain>
    </source>
</reference>
<evidence type="ECO:0000256" key="4">
    <source>
        <dbReference type="ARBA" id="ARBA00023304"/>
    </source>
</evidence>
<dbReference type="PANTHER" id="PTHR10277:SF9">
    <property type="entry name" value="2-ISOPROPYLMALATE SYNTHASE 1, CHLOROPLASTIC-RELATED"/>
    <property type="match status" value="1"/>
</dbReference>
<gene>
    <name evidence="7" type="ORF">D9Q81_05325</name>
</gene>
<keyword evidence="1" id="KW-0432">Leucine biosynthesis</keyword>
<feature type="domain" description="Pyruvate carboxyltransferase" evidence="6">
    <location>
        <begin position="2"/>
        <end position="259"/>
    </location>
</feature>
<dbReference type="Pfam" id="PF08502">
    <property type="entry name" value="LeuA_dimer"/>
    <property type="match status" value="1"/>
</dbReference>
<evidence type="ECO:0000313" key="7">
    <source>
        <dbReference type="EMBL" id="RSN68740.1"/>
    </source>
</evidence>
<evidence type="ECO:0000256" key="2">
    <source>
        <dbReference type="ARBA" id="ARBA00022605"/>
    </source>
</evidence>
<dbReference type="AlphaFoldDB" id="A0A3R9QYP8"/>
<dbReference type="EMBL" id="RCOR01000025">
    <property type="protein sequence ID" value="RSN68740.1"/>
    <property type="molecule type" value="Genomic_DNA"/>
</dbReference>
<dbReference type="Pfam" id="PF00682">
    <property type="entry name" value="HMGL-like"/>
    <property type="match status" value="1"/>
</dbReference>
<sequence length="495" mass="53114">MIRIFDSTLTLGEMVPGVSFGLEGKLEIASHLDTLGVDVIEAGFPASSEGEKRVVMEVVRNVKRLSRSGLSPEVCALARAIREDVKAAVETGVDSVNIFIPASRLLLERAYGMREEEARERVREAVSLAKSHDLTVEFTAEDAGRSDDLLWDLCRIAEESGADRINLSDPVGAMLPDDAKKIVLEAKKRIRKPISVTFSNDLGMATANSLSAAIAGADQIHVSVNGLGPKAGIAPLEQVVVGLKRLACLDTNVKMELLPSVSEAVERISGIPISEISPIVGPLVFTYEAGVHVSAISNEPSSYEIVSPGEVGRVRRFWVGTHSGRKAVKEVLKEMGYSASDSDVERILARVKELSQEGVRITEAIFRSVVEEVLGERPRLFKVKEWVAVTGSGITPTATIRALIGGREVISSSSGVGPVDAITKAIRSIQGIPSFNLRRFRLIAVSSGSEAIAELKIRVVGPRGEVEAAGTSRDIVDASLKAIEEAVNKIIPRES</sequence>
<keyword evidence="4" id="KW-0100">Branched-chain amino acid biosynthesis</keyword>
<dbReference type="Pfam" id="PF22617">
    <property type="entry name" value="HCS_D2"/>
    <property type="match status" value="1"/>
</dbReference>
<dbReference type="PROSITE" id="PS50991">
    <property type="entry name" value="PYR_CT"/>
    <property type="match status" value="1"/>
</dbReference>